<dbReference type="GeneID" id="70098987"/>
<name>A0A0M2F5R2_9GAMM</name>
<dbReference type="EMBL" id="JQOD01000001">
    <property type="protein sequence ID" value="KGA36358.1"/>
    <property type="molecule type" value="Genomic_DNA"/>
</dbReference>
<sequence>MKTILTIFISLSSLLFFWGWLIIFPYTVYTEKDIFKYYTLTYKEIRDAPRLSKNYYFSYGPSDEANPQISTIYLCDLDNINEAYDKLLDYVNSTGIPLVDDFSLGNYPSFDEYFQIIKTKEKDRVTMKEIECLMLDLSKEQR</sequence>
<protein>
    <submittedName>
        <fullName evidence="2">Uncharacterized protein</fullName>
    </submittedName>
</protein>
<keyword evidence="1" id="KW-0472">Membrane</keyword>
<dbReference type="AlphaFoldDB" id="A0A0M2F5R2"/>
<proteinExistence type="predicted"/>
<keyword evidence="1" id="KW-1133">Transmembrane helix</keyword>
<dbReference type="OrthoDB" id="6463131at2"/>
<organism evidence="2 3">
    <name type="scientific">Pectobacterium brasiliense</name>
    <dbReference type="NCBI Taxonomy" id="180957"/>
    <lineage>
        <taxon>Bacteria</taxon>
        <taxon>Pseudomonadati</taxon>
        <taxon>Pseudomonadota</taxon>
        <taxon>Gammaproteobacteria</taxon>
        <taxon>Enterobacterales</taxon>
        <taxon>Pectobacteriaceae</taxon>
        <taxon>Pectobacterium</taxon>
    </lineage>
</organism>
<dbReference type="Proteomes" id="UP000029435">
    <property type="component" value="Unassembled WGS sequence"/>
</dbReference>
<dbReference type="RefSeq" id="WP_039313461.1">
    <property type="nucleotide sequence ID" value="NZ_CP047495.1"/>
</dbReference>
<evidence type="ECO:0000256" key="1">
    <source>
        <dbReference type="SAM" id="Phobius"/>
    </source>
</evidence>
<gene>
    <name evidence="2" type="ORF">KU74_07820</name>
</gene>
<feature type="transmembrane region" description="Helical" evidence="1">
    <location>
        <begin position="6"/>
        <end position="29"/>
    </location>
</feature>
<reference evidence="2 3" key="1">
    <citation type="submission" date="2014-08" db="EMBL/GenBank/DDBJ databases">
        <title>Genome sequences of NCPPB Pectobacterium isolates.</title>
        <authorList>
            <person name="Glover R.H."/>
            <person name="Sapp M."/>
            <person name="Elphinstone J."/>
        </authorList>
    </citation>
    <scope>NUCLEOTIDE SEQUENCE [LARGE SCALE GENOMIC DNA]</scope>
    <source>
        <strain evidence="2 3">LMG 21372</strain>
    </source>
</reference>
<evidence type="ECO:0000313" key="2">
    <source>
        <dbReference type="EMBL" id="KGA36358.1"/>
    </source>
</evidence>
<evidence type="ECO:0000313" key="3">
    <source>
        <dbReference type="Proteomes" id="UP000029435"/>
    </source>
</evidence>
<accession>A0A0M2F5R2</accession>
<comment type="caution">
    <text evidence="2">The sequence shown here is derived from an EMBL/GenBank/DDBJ whole genome shotgun (WGS) entry which is preliminary data.</text>
</comment>
<keyword evidence="1" id="KW-0812">Transmembrane</keyword>